<evidence type="ECO:0000313" key="3">
    <source>
        <dbReference type="EMBL" id="KAJ8066699.1"/>
    </source>
</evidence>
<dbReference type="InterPro" id="IPR009081">
    <property type="entry name" value="PP-bd_ACP"/>
</dbReference>
<name>A0A9X0AQK4_9HELO</name>
<dbReference type="InterPro" id="IPR045851">
    <property type="entry name" value="AMP-bd_C_sf"/>
</dbReference>
<dbReference type="GO" id="GO:0016874">
    <property type="term" value="F:ligase activity"/>
    <property type="evidence" value="ECO:0007669"/>
    <property type="project" value="UniProtKB-KW"/>
</dbReference>
<accession>A0A9X0AQK4</accession>
<dbReference type="InterPro" id="IPR036736">
    <property type="entry name" value="ACP-like_sf"/>
</dbReference>
<dbReference type="EMBL" id="JAPEIS010000005">
    <property type="protein sequence ID" value="KAJ8066699.1"/>
    <property type="molecule type" value="Genomic_DNA"/>
</dbReference>
<dbReference type="SUPFAM" id="SSF47336">
    <property type="entry name" value="ACP-like"/>
    <property type="match status" value="1"/>
</dbReference>
<dbReference type="Pfam" id="PF00550">
    <property type="entry name" value="PP-binding"/>
    <property type="match status" value="1"/>
</dbReference>
<dbReference type="PROSITE" id="PS50075">
    <property type="entry name" value="CARRIER"/>
    <property type="match status" value="1"/>
</dbReference>
<dbReference type="Gene3D" id="3.40.50.980">
    <property type="match status" value="2"/>
</dbReference>
<evidence type="ECO:0000259" key="2">
    <source>
        <dbReference type="PROSITE" id="PS50075"/>
    </source>
</evidence>
<dbReference type="Proteomes" id="UP001152300">
    <property type="component" value="Unassembled WGS sequence"/>
</dbReference>
<dbReference type="InterPro" id="IPR000873">
    <property type="entry name" value="AMP-dep_synth/lig_dom"/>
</dbReference>
<keyword evidence="1" id="KW-0436">Ligase</keyword>
<dbReference type="GO" id="GO:0031177">
    <property type="term" value="F:phosphopantetheine binding"/>
    <property type="evidence" value="ECO:0007669"/>
    <property type="project" value="TreeGrafter"/>
</dbReference>
<dbReference type="OrthoDB" id="408177at2759"/>
<dbReference type="Gene3D" id="1.10.1200.10">
    <property type="entry name" value="ACP-like"/>
    <property type="match status" value="1"/>
</dbReference>
<evidence type="ECO:0000313" key="4">
    <source>
        <dbReference type="Proteomes" id="UP001152300"/>
    </source>
</evidence>
<feature type="domain" description="Carrier" evidence="2">
    <location>
        <begin position="471"/>
        <end position="547"/>
    </location>
</feature>
<dbReference type="AlphaFoldDB" id="A0A9X0AQK4"/>
<dbReference type="InterPro" id="IPR020845">
    <property type="entry name" value="AMP-binding_CS"/>
</dbReference>
<dbReference type="GO" id="GO:0005737">
    <property type="term" value="C:cytoplasm"/>
    <property type="evidence" value="ECO:0007669"/>
    <property type="project" value="TreeGrafter"/>
</dbReference>
<dbReference type="Gene3D" id="3.30.300.30">
    <property type="match status" value="1"/>
</dbReference>
<dbReference type="GO" id="GO:0043041">
    <property type="term" value="P:amino acid activation for nonribosomal peptide biosynthetic process"/>
    <property type="evidence" value="ECO:0007669"/>
    <property type="project" value="TreeGrafter"/>
</dbReference>
<dbReference type="PANTHER" id="PTHR45527">
    <property type="entry name" value="NONRIBOSOMAL PEPTIDE SYNTHETASE"/>
    <property type="match status" value="1"/>
</dbReference>
<organism evidence="3 4">
    <name type="scientific">Sclerotinia nivalis</name>
    <dbReference type="NCBI Taxonomy" id="352851"/>
    <lineage>
        <taxon>Eukaryota</taxon>
        <taxon>Fungi</taxon>
        <taxon>Dikarya</taxon>
        <taxon>Ascomycota</taxon>
        <taxon>Pezizomycotina</taxon>
        <taxon>Leotiomycetes</taxon>
        <taxon>Helotiales</taxon>
        <taxon>Sclerotiniaceae</taxon>
        <taxon>Sclerotinia</taxon>
    </lineage>
</organism>
<dbReference type="Gene3D" id="2.30.38.10">
    <property type="entry name" value="Luciferase, Domain 3"/>
    <property type="match status" value="1"/>
</dbReference>
<protein>
    <recommendedName>
        <fullName evidence="2">Carrier domain-containing protein</fullName>
    </recommendedName>
</protein>
<dbReference type="GO" id="GO:0044550">
    <property type="term" value="P:secondary metabolite biosynthetic process"/>
    <property type="evidence" value="ECO:0007669"/>
    <property type="project" value="TreeGrafter"/>
</dbReference>
<dbReference type="PANTHER" id="PTHR45527:SF1">
    <property type="entry name" value="FATTY ACID SYNTHASE"/>
    <property type="match status" value="1"/>
</dbReference>
<dbReference type="SUPFAM" id="SSF56801">
    <property type="entry name" value="Acetyl-CoA synthetase-like"/>
    <property type="match status" value="1"/>
</dbReference>
<comment type="caution">
    <text evidence="3">The sequence shown here is derived from an EMBL/GenBank/DDBJ whole genome shotgun (WGS) entry which is preliminary data.</text>
</comment>
<dbReference type="PROSITE" id="PS00455">
    <property type="entry name" value="AMP_BINDING"/>
    <property type="match status" value="1"/>
</dbReference>
<gene>
    <name evidence="3" type="ORF">OCU04_005738</name>
</gene>
<proteinExistence type="predicted"/>
<evidence type="ECO:0000256" key="1">
    <source>
        <dbReference type="ARBA" id="ARBA00022598"/>
    </source>
</evidence>
<keyword evidence="4" id="KW-1185">Reference proteome</keyword>
<reference evidence="3" key="1">
    <citation type="submission" date="2022-11" db="EMBL/GenBank/DDBJ databases">
        <title>Genome Resource of Sclerotinia nivalis Strain SnTB1, a Plant Pathogen Isolated from American Ginseng.</title>
        <authorList>
            <person name="Fan S."/>
        </authorList>
    </citation>
    <scope>NUCLEOTIDE SEQUENCE</scope>
    <source>
        <strain evidence="3">SnTB1</strain>
    </source>
</reference>
<sequence length="581" mass="63938">MLPVGILFGQGVNYVIAQAAVLYAGGTCLLLDAGQSDQQIEEKLKQLGNVRVATDVDNQCRESLSNYPILLIRFEDSREVDQCVETLSKVPVWTSAEHRSHLIYTSGTTGQPKAVQLAAGGIIRLRNDPKIPISAAQDRVGQISHTGFDGAIFDVWVPLLNGATIVIIHQEIFLDPFAFEKYICQYRVTVFLITTSLFNILAFASPRIFSKMNVVICGGEAANPRAMELVLKHGPPKYLYNGYGPSECSVLTTLHAVTIEDTKGETISIGTPFAGSEVYLLDDSMREVAPGEIGEMFIGGSGLSKGYCNQPESNTSRYLQLDGLGHRPMSLYRTGDICSKDEAGNIFFVRRRDHQVKFNGFQVDLQSIDSAVLATGFAQAAVTLMIEQSQDVGPLLVTWITPRSNLTNTECLGHLQTLIQKLLPRGVLPRIEIVQEFPLNSSLKIDRNRLKEAYLKKLRLLQANFDSLSAQKKVAMETRLEKIWRDIFSPEKSLDMEESLFTVGGTSLQVPLLISKIFSEFGTKLSAKVVYENPTLNGLAHSIRAIEQGHLPKSNVTDLLLADASLLCGLKPYDISSSVPN</sequence>
<dbReference type="Pfam" id="PF00501">
    <property type="entry name" value="AMP-binding"/>
    <property type="match status" value="1"/>
</dbReference>